<reference evidence="2" key="1">
    <citation type="submission" date="2018-05" db="EMBL/GenBank/DDBJ databases">
        <authorList>
            <person name="Lanie J.A."/>
            <person name="Ng W.-L."/>
            <person name="Kazmierczak K.M."/>
            <person name="Andrzejewski T.M."/>
            <person name="Davidsen T.M."/>
            <person name="Wayne K.J."/>
            <person name="Tettelin H."/>
            <person name="Glass J.I."/>
            <person name="Rusch D."/>
            <person name="Podicherti R."/>
            <person name="Tsui H.-C.T."/>
            <person name="Winkler M.E."/>
        </authorList>
    </citation>
    <scope>NUCLEOTIDE SEQUENCE</scope>
</reference>
<name>A0A382HAD9_9ZZZZ</name>
<dbReference type="EMBL" id="UINC01060045">
    <property type="protein sequence ID" value="SVB84129.1"/>
    <property type="molecule type" value="Genomic_DNA"/>
</dbReference>
<dbReference type="AlphaFoldDB" id="A0A382HAD9"/>
<accession>A0A382HAD9</accession>
<sequence length="214" mass="23238">MICISRSSNILPISGEYDDFVRRGSGIIEREFGPFEYESFRADISGSVGTGQSWQLPFFIAHAIDAAAGSELVEDVDAADYVVWATGRVDYDLNILEVDHIAEKIKGSHSLFEKIASSQPKAVIAAPAAQISLLDEIPDFGENFSVLPAESGFQVCKDLDLNLEPKTASGSIKNRSGKNSRFAAAVLAAAIVIAWGFFYFAPVKTDVLVSWRGR</sequence>
<organism evidence="2">
    <name type="scientific">marine metagenome</name>
    <dbReference type="NCBI Taxonomy" id="408172"/>
    <lineage>
        <taxon>unclassified sequences</taxon>
        <taxon>metagenomes</taxon>
        <taxon>ecological metagenomes</taxon>
    </lineage>
</organism>
<keyword evidence="1" id="KW-0472">Membrane</keyword>
<keyword evidence="1" id="KW-0812">Transmembrane</keyword>
<feature type="non-terminal residue" evidence="2">
    <location>
        <position position="214"/>
    </location>
</feature>
<evidence type="ECO:0000256" key="1">
    <source>
        <dbReference type="SAM" id="Phobius"/>
    </source>
</evidence>
<feature type="transmembrane region" description="Helical" evidence="1">
    <location>
        <begin position="182"/>
        <end position="201"/>
    </location>
</feature>
<keyword evidence="1" id="KW-1133">Transmembrane helix</keyword>
<gene>
    <name evidence="2" type="ORF">METZ01_LOCUS236983</name>
</gene>
<protein>
    <submittedName>
        <fullName evidence="2">Uncharacterized protein</fullName>
    </submittedName>
</protein>
<proteinExistence type="predicted"/>
<evidence type="ECO:0000313" key="2">
    <source>
        <dbReference type="EMBL" id="SVB84129.1"/>
    </source>
</evidence>